<proteinExistence type="predicted"/>
<organism evidence="2 3">
    <name type="scientific">Candidatus Fimimorpha faecalis</name>
    <dbReference type="NCBI Taxonomy" id="2840824"/>
    <lineage>
        <taxon>Bacteria</taxon>
        <taxon>Bacillati</taxon>
        <taxon>Bacillota</taxon>
        <taxon>Clostridia</taxon>
        <taxon>Eubacteriales</taxon>
        <taxon>Candidatus Fimimorpha</taxon>
    </lineage>
</organism>
<dbReference type="GO" id="GO:0016740">
    <property type="term" value="F:transferase activity"/>
    <property type="evidence" value="ECO:0007669"/>
    <property type="project" value="UniProtKB-KW"/>
</dbReference>
<sequence length="421" mass="47925">MENICVYLPMNCGCGNRGCEAIAKGTNKILSLDKYNTYLYDFNENEVRLDKFLGLSSIGELRAYSNNSIGSFTARAVNKVMNKVGIKRYLSHIYPYSTLINKINSNDLVLLTGGDLYCYKYHLQKNTEFVKELKKRNKGEIVLWGASIEPSLLDKTSIDGLKALDKITARESLTYNALLKLGVAENVELYPDPAFVLEPESVELPECFSQSEIVGINISNLVNGGFDLNTVFSENLFELIKYIINYTEMQVLLIPHVTWPGQDDRLISRSVAKYFEKSNKVHILDMSELSYQQIRYIISKCRFFLGGRTHSMISAYSMCVPSIALGYSIKSRGIAKDLNLPNQLVVDCKNLMSKKELLQAYDFMYENENKIKSILNNTMEEYKKMAYDAKQSLQATCQVKCNSKLEKISEGEFQLRHLRGR</sequence>
<evidence type="ECO:0000313" key="2">
    <source>
        <dbReference type="EMBL" id="HIR89375.1"/>
    </source>
</evidence>
<dbReference type="InterPro" id="IPR007345">
    <property type="entry name" value="Polysacch_pyruvyl_Trfase"/>
</dbReference>
<dbReference type="AlphaFoldDB" id="A0A9D1EFT9"/>
<reference evidence="2" key="2">
    <citation type="journal article" date="2021" name="PeerJ">
        <title>Extensive microbial diversity within the chicken gut microbiome revealed by metagenomics and culture.</title>
        <authorList>
            <person name="Gilroy R."/>
            <person name="Ravi A."/>
            <person name="Getino M."/>
            <person name="Pursley I."/>
            <person name="Horton D.L."/>
            <person name="Alikhan N.F."/>
            <person name="Baker D."/>
            <person name="Gharbi K."/>
            <person name="Hall N."/>
            <person name="Watson M."/>
            <person name="Adriaenssens E.M."/>
            <person name="Foster-Nyarko E."/>
            <person name="Jarju S."/>
            <person name="Secka A."/>
            <person name="Antonio M."/>
            <person name="Oren A."/>
            <person name="Chaudhuri R.R."/>
            <person name="La Ragione R."/>
            <person name="Hildebrand F."/>
            <person name="Pallen M.J."/>
        </authorList>
    </citation>
    <scope>NUCLEOTIDE SEQUENCE</scope>
    <source>
        <strain evidence="2">ChiW13-3771</strain>
    </source>
</reference>
<accession>A0A9D1EFT9</accession>
<dbReference type="PANTHER" id="PTHR36836:SF1">
    <property type="entry name" value="COLANIC ACID BIOSYNTHESIS PROTEIN WCAK"/>
    <property type="match status" value="1"/>
</dbReference>
<evidence type="ECO:0000259" key="1">
    <source>
        <dbReference type="Pfam" id="PF04230"/>
    </source>
</evidence>
<protein>
    <submittedName>
        <fullName evidence="2">Polysaccharide pyruvyl transferase family protein</fullName>
    </submittedName>
</protein>
<evidence type="ECO:0000313" key="3">
    <source>
        <dbReference type="Proteomes" id="UP000824201"/>
    </source>
</evidence>
<name>A0A9D1EFT9_9FIRM</name>
<dbReference type="EMBL" id="DVHN01000135">
    <property type="protein sequence ID" value="HIR89375.1"/>
    <property type="molecule type" value="Genomic_DNA"/>
</dbReference>
<keyword evidence="2" id="KW-0808">Transferase</keyword>
<feature type="domain" description="Polysaccharide pyruvyl transferase" evidence="1">
    <location>
        <begin position="16"/>
        <end position="328"/>
    </location>
</feature>
<reference evidence="2" key="1">
    <citation type="submission" date="2020-10" db="EMBL/GenBank/DDBJ databases">
        <authorList>
            <person name="Gilroy R."/>
        </authorList>
    </citation>
    <scope>NUCLEOTIDE SEQUENCE</scope>
    <source>
        <strain evidence="2">ChiW13-3771</strain>
    </source>
</reference>
<dbReference type="Proteomes" id="UP000824201">
    <property type="component" value="Unassembled WGS sequence"/>
</dbReference>
<gene>
    <name evidence="2" type="ORF">IAC96_10520</name>
</gene>
<dbReference type="PANTHER" id="PTHR36836">
    <property type="entry name" value="COLANIC ACID BIOSYNTHESIS PROTEIN WCAK"/>
    <property type="match status" value="1"/>
</dbReference>
<dbReference type="Pfam" id="PF04230">
    <property type="entry name" value="PS_pyruv_trans"/>
    <property type="match status" value="1"/>
</dbReference>
<comment type="caution">
    <text evidence="2">The sequence shown here is derived from an EMBL/GenBank/DDBJ whole genome shotgun (WGS) entry which is preliminary data.</text>
</comment>